<organism evidence="1 2">
    <name type="scientific">Alistipes finegoldii</name>
    <dbReference type="NCBI Taxonomy" id="214856"/>
    <lineage>
        <taxon>Bacteria</taxon>
        <taxon>Pseudomonadati</taxon>
        <taxon>Bacteroidota</taxon>
        <taxon>Bacteroidia</taxon>
        <taxon>Bacteroidales</taxon>
        <taxon>Rikenellaceae</taxon>
        <taxon>Alistipes</taxon>
    </lineage>
</organism>
<evidence type="ECO:0000313" key="2">
    <source>
        <dbReference type="Proteomes" id="UP001055105"/>
    </source>
</evidence>
<dbReference type="EMBL" id="BQOL01000001">
    <property type="protein sequence ID" value="GKI17129.1"/>
    <property type="molecule type" value="Genomic_DNA"/>
</dbReference>
<protein>
    <recommendedName>
        <fullName evidence="3">DUF4251 domain-containing protein</fullName>
    </recommendedName>
</protein>
<evidence type="ECO:0008006" key="3">
    <source>
        <dbReference type="Google" id="ProtNLM"/>
    </source>
</evidence>
<evidence type="ECO:0000313" key="1">
    <source>
        <dbReference type="EMBL" id="GKI17129.1"/>
    </source>
</evidence>
<name>A0AA37KPC0_9BACT</name>
<accession>A0AA37KPC0</accession>
<dbReference type="Gene3D" id="2.40.128.410">
    <property type="match status" value="1"/>
</dbReference>
<dbReference type="Proteomes" id="UP001055105">
    <property type="component" value="Unassembled WGS sequence"/>
</dbReference>
<gene>
    <name evidence="1" type="ORF">CE91St16_00370</name>
</gene>
<dbReference type="AlphaFoldDB" id="A0AA37KPC0"/>
<proteinExistence type="predicted"/>
<sequence length="162" mass="18127">MLIMALAGCAAQKGGNNTGKSTAEEVLYKQAIQALDERKFIIEATEFYFPGGKPPTKSETNSQIFMDGNKAVIRFSPDLFPRSPMDHWNIEDNAAEITKGEHKKNGDIQFCMKIDGAQKWQDKELIIILYKNTNTCFVHVNGGYSGHNIVDFKGYVYPLATE</sequence>
<comment type="caution">
    <text evidence="1">The sequence shown here is derived from an EMBL/GenBank/DDBJ whole genome shotgun (WGS) entry which is preliminary data.</text>
</comment>
<reference evidence="1" key="1">
    <citation type="submission" date="2022-01" db="EMBL/GenBank/DDBJ databases">
        <title>Novel bile acid biosynthetic pathways are enriched in the microbiome of centenarians.</title>
        <authorList>
            <person name="Sato Y."/>
            <person name="Atarashi K."/>
            <person name="Plichta R.D."/>
            <person name="Arai Y."/>
            <person name="Sasajima S."/>
            <person name="Kearney M.S."/>
            <person name="Suda W."/>
            <person name="Takeshita K."/>
            <person name="Sasaki T."/>
            <person name="Okamoto S."/>
            <person name="Skelly N.A."/>
            <person name="Okamura Y."/>
            <person name="Vlamakis H."/>
            <person name="Li Y."/>
            <person name="Tanoue T."/>
            <person name="Takei H."/>
            <person name="Nittono H."/>
            <person name="Narushima S."/>
            <person name="Irie J."/>
            <person name="Itoh H."/>
            <person name="Moriya K."/>
            <person name="Sugiura Y."/>
            <person name="Suematsu M."/>
            <person name="Moritoki N."/>
            <person name="Shibata S."/>
            <person name="Littman R.D."/>
            <person name="Fischbach A.M."/>
            <person name="Uwamino Y."/>
            <person name="Inoue T."/>
            <person name="Honda A."/>
            <person name="Hattori M."/>
            <person name="Murai T."/>
            <person name="Xavier J.R."/>
            <person name="Hirose N."/>
            <person name="Honda K."/>
        </authorList>
    </citation>
    <scope>NUCLEOTIDE SEQUENCE</scope>
    <source>
        <strain evidence="1">CE91-St16</strain>
    </source>
</reference>